<dbReference type="SUPFAM" id="SSF49899">
    <property type="entry name" value="Concanavalin A-like lectins/glucanases"/>
    <property type="match status" value="1"/>
</dbReference>
<evidence type="ECO:0000259" key="3">
    <source>
        <dbReference type="PROSITE" id="PS51762"/>
    </source>
</evidence>
<sequence length="275" mass="30776">MKLIATLATLLLATSTALASFCDDDDYFVEEFVEDFTSFDETRFTKIVGENLGACRSATCLEENVYIEESALVLKSDRVEGGNFTSGAVWTKGKSNWTTADGTFRLCVRAMLPGDDNGADGVNQGIWPAHWLMPEDSSCDPDEGEPDILEMVNGDGIAHSTYHWMESYPNDNCTKDYDENHKSVSIGKPIKNWSTDYHEYAVERSKDYIAFIQDGNVILNASATTDDSPPLLWDMPFHLILNTAIGGEWPGEPTENTTFPVYHYIDYMKVSRKKE</sequence>
<evidence type="ECO:0000256" key="2">
    <source>
        <dbReference type="SAM" id="SignalP"/>
    </source>
</evidence>
<dbReference type="Proteomes" id="UP001165085">
    <property type="component" value="Unassembled WGS sequence"/>
</dbReference>
<evidence type="ECO:0000256" key="1">
    <source>
        <dbReference type="ARBA" id="ARBA00006865"/>
    </source>
</evidence>
<proteinExistence type="inferred from homology"/>
<dbReference type="InterPro" id="IPR013320">
    <property type="entry name" value="ConA-like_dom_sf"/>
</dbReference>
<dbReference type="GO" id="GO:0004553">
    <property type="term" value="F:hydrolase activity, hydrolyzing O-glycosyl compounds"/>
    <property type="evidence" value="ECO:0007669"/>
    <property type="project" value="InterPro"/>
</dbReference>
<protein>
    <recommendedName>
        <fullName evidence="3">GH16 domain-containing protein</fullName>
    </recommendedName>
</protein>
<feature type="domain" description="GH16" evidence="3">
    <location>
        <begin position="22"/>
        <end position="275"/>
    </location>
</feature>
<dbReference type="InterPro" id="IPR050546">
    <property type="entry name" value="Glycosyl_Hydrlase_16"/>
</dbReference>
<feature type="chain" id="PRO_5040866672" description="GH16 domain-containing protein" evidence="2">
    <location>
        <begin position="20"/>
        <end position="275"/>
    </location>
</feature>
<gene>
    <name evidence="4" type="ORF">TrST_g5861</name>
</gene>
<dbReference type="CDD" id="cd08023">
    <property type="entry name" value="GH16_laminarinase_like"/>
    <property type="match status" value="1"/>
</dbReference>
<dbReference type="InterPro" id="IPR000757">
    <property type="entry name" value="Beta-glucanase-like"/>
</dbReference>
<dbReference type="AlphaFoldDB" id="A0A9W7EM78"/>
<dbReference type="PANTHER" id="PTHR10963:SF55">
    <property type="entry name" value="GLYCOSIDE HYDROLASE FAMILY 16 PROTEIN"/>
    <property type="match status" value="1"/>
</dbReference>
<reference evidence="5" key="1">
    <citation type="journal article" date="2023" name="Commun. Biol.">
        <title>Genome analysis of Parmales, the sister group of diatoms, reveals the evolutionary specialization of diatoms from phago-mixotrophs to photoautotrophs.</title>
        <authorList>
            <person name="Ban H."/>
            <person name="Sato S."/>
            <person name="Yoshikawa S."/>
            <person name="Yamada K."/>
            <person name="Nakamura Y."/>
            <person name="Ichinomiya M."/>
            <person name="Sato N."/>
            <person name="Blanc-Mathieu R."/>
            <person name="Endo H."/>
            <person name="Kuwata A."/>
            <person name="Ogata H."/>
        </authorList>
    </citation>
    <scope>NUCLEOTIDE SEQUENCE [LARGE SCALE GENOMIC DNA]</scope>
    <source>
        <strain evidence="5">NIES 3701</strain>
    </source>
</reference>
<organism evidence="4 5">
    <name type="scientific">Triparma strigata</name>
    <dbReference type="NCBI Taxonomy" id="1606541"/>
    <lineage>
        <taxon>Eukaryota</taxon>
        <taxon>Sar</taxon>
        <taxon>Stramenopiles</taxon>
        <taxon>Ochrophyta</taxon>
        <taxon>Bolidophyceae</taxon>
        <taxon>Parmales</taxon>
        <taxon>Triparmaceae</taxon>
        <taxon>Triparma</taxon>
    </lineage>
</organism>
<comment type="caution">
    <text evidence="4">The sequence shown here is derived from an EMBL/GenBank/DDBJ whole genome shotgun (WGS) entry which is preliminary data.</text>
</comment>
<evidence type="ECO:0000313" key="4">
    <source>
        <dbReference type="EMBL" id="GMH83687.1"/>
    </source>
</evidence>
<dbReference type="Gene3D" id="2.60.120.200">
    <property type="match status" value="1"/>
</dbReference>
<dbReference type="EMBL" id="BRXY01000284">
    <property type="protein sequence ID" value="GMH83687.1"/>
    <property type="molecule type" value="Genomic_DNA"/>
</dbReference>
<keyword evidence="5" id="KW-1185">Reference proteome</keyword>
<comment type="similarity">
    <text evidence="1">Belongs to the glycosyl hydrolase 16 family.</text>
</comment>
<evidence type="ECO:0000313" key="5">
    <source>
        <dbReference type="Proteomes" id="UP001165085"/>
    </source>
</evidence>
<dbReference type="PROSITE" id="PS51762">
    <property type="entry name" value="GH16_2"/>
    <property type="match status" value="1"/>
</dbReference>
<dbReference type="GO" id="GO:0005975">
    <property type="term" value="P:carbohydrate metabolic process"/>
    <property type="evidence" value="ECO:0007669"/>
    <property type="project" value="InterPro"/>
</dbReference>
<dbReference type="OrthoDB" id="4781at2759"/>
<keyword evidence="2" id="KW-0732">Signal</keyword>
<accession>A0A9W7EM78</accession>
<name>A0A9W7EM78_9STRA</name>
<feature type="signal peptide" evidence="2">
    <location>
        <begin position="1"/>
        <end position="19"/>
    </location>
</feature>
<dbReference type="PANTHER" id="PTHR10963">
    <property type="entry name" value="GLYCOSYL HYDROLASE-RELATED"/>
    <property type="match status" value="1"/>
</dbReference>
<dbReference type="Pfam" id="PF00722">
    <property type="entry name" value="Glyco_hydro_16"/>
    <property type="match status" value="1"/>
</dbReference>